<keyword evidence="7 12" id="KW-0496">Mitochondrion</keyword>
<dbReference type="Pfam" id="PF05970">
    <property type="entry name" value="PIF1"/>
    <property type="match status" value="1"/>
</dbReference>
<organism evidence="16 17">
    <name type="scientific">Aureobasidium pullulans</name>
    <name type="common">Black yeast</name>
    <name type="synonym">Pullularia pullulans</name>
    <dbReference type="NCBI Taxonomy" id="5580"/>
    <lineage>
        <taxon>Eukaryota</taxon>
        <taxon>Fungi</taxon>
        <taxon>Dikarya</taxon>
        <taxon>Ascomycota</taxon>
        <taxon>Pezizomycotina</taxon>
        <taxon>Dothideomycetes</taxon>
        <taxon>Dothideomycetidae</taxon>
        <taxon>Dothideales</taxon>
        <taxon>Saccotheciaceae</taxon>
        <taxon>Aureobasidium</taxon>
    </lineage>
</organism>
<dbReference type="EC" id="5.6.2.3" evidence="12"/>
<dbReference type="SMART" id="SM00382">
    <property type="entry name" value="AAA"/>
    <property type="match status" value="1"/>
</dbReference>
<feature type="compositionally biased region" description="Polar residues" evidence="13">
    <location>
        <begin position="139"/>
        <end position="150"/>
    </location>
</feature>
<keyword evidence="4 12" id="KW-0347">Helicase</keyword>
<keyword evidence="14" id="KW-0812">Transmembrane</keyword>
<evidence type="ECO:0000256" key="7">
    <source>
        <dbReference type="ARBA" id="ARBA00023128"/>
    </source>
</evidence>
<keyword evidence="1 12" id="KW-0547">Nucleotide-binding</keyword>
<dbReference type="PANTHER" id="PTHR47642:SF5">
    <property type="entry name" value="ATP-DEPENDENT DNA HELICASE"/>
    <property type="match status" value="1"/>
</dbReference>
<dbReference type="CDD" id="cd18809">
    <property type="entry name" value="SF1_C_RecD"/>
    <property type="match status" value="1"/>
</dbReference>
<feature type="compositionally biased region" description="Low complexity" evidence="13">
    <location>
        <begin position="63"/>
        <end position="82"/>
    </location>
</feature>
<feature type="compositionally biased region" description="Polar residues" evidence="13">
    <location>
        <begin position="260"/>
        <end position="270"/>
    </location>
</feature>
<evidence type="ECO:0000256" key="4">
    <source>
        <dbReference type="ARBA" id="ARBA00022806"/>
    </source>
</evidence>
<evidence type="ECO:0000313" key="16">
    <source>
        <dbReference type="EMBL" id="KAK6005113.1"/>
    </source>
</evidence>
<dbReference type="Proteomes" id="UP001341245">
    <property type="component" value="Unassembled WGS sequence"/>
</dbReference>
<dbReference type="InterPro" id="IPR003593">
    <property type="entry name" value="AAA+_ATPase"/>
</dbReference>
<keyword evidence="9 12" id="KW-0234">DNA repair</keyword>
<evidence type="ECO:0000256" key="12">
    <source>
        <dbReference type="HAMAP-Rule" id="MF_03176"/>
    </source>
</evidence>
<feature type="binding site" evidence="12">
    <location>
        <begin position="446"/>
        <end position="453"/>
    </location>
    <ligand>
        <name>ATP</name>
        <dbReference type="ChEBI" id="CHEBI:30616"/>
    </ligand>
</feature>
<evidence type="ECO:0000256" key="5">
    <source>
        <dbReference type="ARBA" id="ARBA00022840"/>
    </source>
</evidence>
<evidence type="ECO:0000256" key="10">
    <source>
        <dbReference type="ARBA" id="ARBA00023235"/>
    </source>
</evidence>
<evidence type="ECO:0000313" key="17">
    <source>
        <dbReference type="Proteomes" id="UP001341245"/>
    </source>
</evidence>
<dbReference type="HAMAP" id="MF_03176">
    <property type="entry name" value="PIF1"/>
    <property type="match status" value="1"/>
</dbReference>
<comment type="caution">
    <text evidence="16">The sequence shown here is derived from an EMBL/GenBank/DDBJ whole genome shotgun (WGS) entry which is preliminary data.</text>
</comment>
<reference evidence="16 17" key="1">
    <citation type="submission" date="2023-11" db="EMBL/GenBank/DDBJ databases">
        <title>Draft genome sequence and annotation of the polyextremotolerant black yeast-like fungus Aureobasidium pullulans NRRL 62042.</title>
        <authorList>
            <person name="Dielentheis-Frenken M.R.E."/>
            <person name="Wibberg D."/>
            <person name="Blank L.M."/>
            <person name="Tiso T."/>
        </authorList>
    </citation>
    <scope>NUCLEOTIDE SEQUENCE [LARGE SCALE GENOMIC DNA]</scope>
    <source>
        <strain evidence="16 17">NRRL 62042</strain>
    </source>
</reference>
<keyword evidence="14" id="KW-1133">Transmembrane helix</keyword>
<feature type="region of interest" description="Disordered" evidence="13">
    <location>
        <begin position="115"/>
        <end position="154"/>
    </location>
</feature>
<dbReference type="CDD" id="cd18037">
    <property type="entry name" value="DEXSc_Pif1_like"/>
    <property type="match status" value="1"/>
</dbReference>
<gene>
    <name evidence="12" type="primary">PIF1</name>
    <name evidence="16" type="ORF">QM012_007892</name>
</gene>
<keyword evidence="8 12" id="KW-0233">DNA recombination</keyword>
<dbReference type="Gene3D" id="3.40.50.300">
    <property type="entry name" value="P-loop containing nucleotide triphosphate hydrolases"/>
    <property type="match status" value="1"/>
</dbReference>
<evidence type="ECO:0000256" key="1">
    <source>
        <dbReference type="ARBA" id="ARBA00022741"/>
    </source>
</evidence>
<dbReference type="InterPro" id="IPR051055">
    <property type="entry name" value="PIF1_helicase"/>
</dbReference>
<evidence type="ECO:0000256" key="2">
    <source>
        <dbReference type="ARBA" id="ARBA00022763"/>
    </source>
</evidence>
<dbReference type="InterPro" id="IPR027417">
    <property type="entry name" value="P-loop_NTPase"/>
</dbReference>
<feature type="DNA-binding region" evidence="12">
    <location>
        <begin position="857"/>
        <end position="876"/>
    </location>
</feature>
<dbReference type="EMBL" id="JASGXD010000006">
    <property type="protein sequence ID" value="KAK6005113.1"/>
    <property type="molecule type" value="Genomic_DNA"/>
</dbReference>
<feature type="transmembrane region" description="Helical" evidence="14">
    <location>
        <begin position="12"/>
        <end position="36"/>
    </location>
</feature>
<comment type="subunit">
    <text evidence="12">Monomer.</text>
</comment>
<comment type="subcellular location">
    <subcellularLocation>
        <location evidence="12">Nucleus</location>
    </subcellularLocation>
    <subcellularLocation>
        <location evidence="12">Mitochondrion</location>
    </subcellularLocation>
</comment>
<feature type="compositionally biased region" description="Polar residues" evidence="13">
    <location>
        <begin position="282"/>
        <end position="309"/>
    </location>
</feature>
<accession>A0ABR0TKY5</accession>
<comment type="similarity">
    <text evidence="12">Belongs to the helicase family. PIF1 subfamily.</text>
</comment>
<sequence length="933" mass="103011">MATKVVYIRADVAVVEIVALVLLALVVVYCMLGGGYSATGLLRGWIGRRTIARAAAAYRRQQLEAQAQAHTHAHSAASARSHLNPRSFSSHERRLRSRNMLSAAVNRHNASTAASKPLDQLLSSSSPAPAQQQSQKSSVLSTASKNSKSINGIKRTHSGLAKTFGNTASFDDEQNQPVVCAVPEVTNSEYFDADDFDDDFDIDDLIVEEPKAKKPAPRPSKDTISYPTLPKLTAPQHSAFHPTLPKRQVRDSVVTDDSGYVSTEHTQEQPVQKFESSAPLPWSSSPTEHLKPSINTSSLSRFAYNTSNGPAAPRIQPTPGPVKTEPAAASKRRTLPWLKQETSQPEQELHSIPPSKNRVVDSTPVQTSKKSALPWNTTASAIKEQKTSLREINKKKSKLNEPSDEVIQKAKVRSRKNMVARVFLSDEQQHVLDLISEKKKAVFFTGAAGTGKSVLLREIIATLRKKYLREPDRVAVTASTGLAACNIGGVTLHSFAGIGLGKEDVPELVKKIKRNQKAKHRWMRTKVLIVDEISMVDGDLFDKLEAIARQIRNNGRPFGGIQLVITGDFFQLPPVPDSGKIAKFAFDAATWSTSIEYTIGLHHVFRQKDPVFANMLNEMREGRMSAESIKTFHTLSRPLESESSIDATELFPTRNEVENANQSKMSQLVGEIRTFEARDGGSITDKTFRDKLLANCMAPELITLKKGAQVMLIKNIDESLVNGSLGKIIGFMNETQFDSYNNNEEAFVATQGGTLKDEDAIGGRDKKKTARERIMDNLLGSTSQIWPVVRFTLADGTTRDLLCQRETWKIELPDGEVQASRAQIPLILAWALSIHKAQGQTLDRVKVDLGKVFEKGQAYVALSRATSMQGLQVLRFDPRKVVAHEKVRTFYQNLSRVESLEQSKPKAERGKTTSRGNGVTANEYERGFAEGKM</sequence>
<feature type="region of interest" description="Disordered" evidence="13">
    <location>
        <begin position="901"/>
        <end position="933"/>
    </location>
</feature>
<proteinExistence type="inferred from homology"/>
<comment type="cofactor">
    <cofactor evidence="12">
        <name>Mg(2+)</name>
        <dbReference type="ChEBI" id="CHEBI:18420"/>
    </cofactor>
</comment>
<keyword evidence="3 12" id="KW-0378">Hydrolase</keyword>
<protein>
    <recommendedName>
        <fullName evidence="12">ATP-dependent DNA helicase PIF1</fullName>
        <ecNumber evidence="12">5.6.2.3</ecNumber>
    </recommendedName>
    <alternativeName>
        <fullName evidence="12">DNA 5'-3' helicase PIF1</fullName>
    </alternativeName>
    <alternativeName>
        <fullName evidence="12">DNA repair and recombination helicase PIF1</fullName>
    </alternativeName>
</protein>
<evidence type="ECO:0000256" key="8">
    <source>
        <dbReference type="ARBA" id="ARBA00023172"/>
    </source>
</evidence>
<feature type="compositionally biased region" description="Basic and acidic residues" evidence="13">
    <location>
        <begin position="901"/>
        <end position="911"/>
    </location>
</feature>
<evidence type="ECO:0000256" key="14">
    <source>
        <dbReference type="SAM" id="Phobius"/>
    </source>
</evidence>
<dbReference type="InterPro" id="IPR048293">
    <property type="entry name" value="PIF1_RRM3_pfh1"/>
</dbReference>
<evidence type="ECO:0000256" key="11">
    <source>
        <dbReference type="ARBA" id="ARBA00023242"/>
    </source>
</evidence>
<comment type="function">
    <text evidence="12">DNA-dependent ATPase and 5'-3' DNA helicase required for the maintenance of both mitochondrial and nuclear genome stability.</text>
</comment>
<keyword evidence="10 12" id="KW-0413">Isomerase</keyword>
<evidence type="ECO:0000256" key="13">
    <source>
        <dbReference type="SAM" id="MobiDB-lite"/>
    </source>
</evidence>
<keyword evidence="6 12" id="KW-0238">DNA-binding</keyword>
<evidence type="ECO:0000256" key="6">
    <source>
        <dbReference type="ARBA" id="ARBA00023125"/>
    </source>
</evidence>
<evidence type="ECO:0000259" key="15">
    <source>
        <dbReference type="SMART" id="SM00382"/>
    </source>
</evidence>
<dbReference type="Pfam" id="PF21530">
    <property type="entry name" value="Pif1_2B_dom"/>
    <property type="match status" value="1"/>
</dbReference>
<feature type="region of interest" description="Disordered" evidence="13">
    <location>
        <begin position="63"/>
        <end position="95"/>
    </location>
</feature>
<feature type="domain" description="AAA+ ATPase" evidence="15">
    <location>
        <begin position="438"/>
        <end position="601"/>
    </location>
</feature>
<dbReference type="SUPFAM" id="SSF52540">
    <property type="entry name" value="P-loop containing nucleoside triphosphate hydrolases"/>
    <property type="match status" value="2"/>
</dbReference>
<evidence type="ECO:0000256" key="9">
    <source>
        <dbReference type="ARBA" id="ARBA00023204"/>
    </source>
</evidence>
<feature type="compositionally biased region" description="Low complexity" evidence="13">
    <location>
        <begin position="115"/>
        <end position="138"/>
    </location>
</feature>
<dbReference type="InterPro" id="IPR010285">
    <property type="entry name" value="DNA_helicase_pif1-like_DEAD"/>
</dbReference>
<keyword evidence="11 12" id="KW-0539">Nucleus</keyword>
<keyword evidence="17" id="KW-1185">Reference proteome</keyword>
<comment type="catalytic activity">
    <reaction evidence="12">
        <text>ATP + H2O = ADP + phosphate + H(+)</text>
        <dbReference type="Rhea" id="RHEA:13065"/>
        <dbReference type="ChEBI" id="CHEBI:15377"/>
        <dbReference type="ChEBI" id="CHEBI:15378"/>
        <dbReference type="ChEBI" id="CHEBI:30616"/>
        <dbReference type="ChEBI" id="CHEBI:43474"/>
        <dbReference type="ChEBI" id="CHEBI:456216"/>
        <dbReference type="EC" id="5.6.2.3"/>
    </reaction>
</comment>
<keyword evidence="5 12" id="KW-0067">ATP-binding</keyword>
<feature type="compositionally biased region" description="Basic and acidic residues" evidence="13">
    <location>
        <begin position="923"/>
        <end position="933"/>
    </location>
</feature>
<keyword evidence="14" id="KW-0472">Membrane</keyword>
<feature type="region of interest" description="Disordered" evidence="13">
    <location>
        <begin position="210"/>
        <end position="371"/>
    </location>
</feature>
<evidence type="ECO:0000256" key="3">
    <source>
        <dbReference type="ARBA" id="ARBA00022801"/>
    </source>
</evidence>
<dbReference type="PANTHER" id="PTHR47642">
    <property type="entry name" value="ATP-DEPENDENT DNA HELICASE"/>
    <property type="match status" value="1"/>
</dbReference>
<name>A0ABR0TKY5_AURPU</name>
<dbReference type="InterPro" id="IPR049163">
    <property type="entry name" value="Pif1-like_2B_dom"/>
</dbReference>
<keyword evidence="2 12" id="KW-0227">DNA damage</keyword>